<proteinExistence type="predicted"/>
<organism evidence="1 2">
    <name type="scientific">Streptomyces regalis</name>
    <dbReference type="NCBI Taxonomy" id="68262"/>
    <lineage>
        <taxon>Bacteria</taxon>
        <taxon>Bacillati</taxon>
        <taxon>Actinomycetota</taxon>
        <taxon>Actinomycetes</taxon>
        <taxon>Kitasatosporales</taxon>
        <taxon>Streptomycetaceae</taxon>
        <taxon>Streptomyces</taxon>
    </lineage>
</organism>
<dbReference type="OrthoDB" id="4275637at2"/>
<dbReference type="RefSeq" id="WP_159053434.1">
    <property type="nucleotide sequence ID" value="NZ_LLZG01000388.1"/>
</dbReference>
<keyword evidence="2" id="KW-1185">Reference proteome</keyword>
<protein>
    <submittedName>
        <fullName evidence="1">Uncharacterized protein</fullName>
    </submittedName>
</protein>
<name>A0A117ML08_9ACTN</name>
<dbReference type="AlphaFoldDB" id="A0A117ML08"/>
<comment type="caution">
    <text evidence="1">The sequence shown here is derived from an EMBL/GenBank/DDBJ whole genome shotgun (WGS) entry which is preliminary data.</text>
</comment>
<evidence type="ECO:0000313" key="1">
    <source>
        <dbReference type="EMBL" id="KUL23214.1"/>
    </source>
</evidence>
<sequence length="191" mass="20295">MAKPLLFGRMEIGRVYNIRASAISNNWVYKGILSYEDAAIVSGKPYWPGGLVVALALPPGSRGRQLDERELAALEAEQGAGVRPMKKGELPPLVGAQEYAELFGVTQVAVGQAARGGAGQLPEADYTLSGSNLWLLDTVLDSAEATMKKSRKGLWVLRDEVAAALREGRYEGPGSFFSQRGNKAQSGSGGA</sequence>
<evidence type="ECO:0000313" key="2">
    <source>
        <dbReference type="Proteomes" id="UP000053923"/>
    </source>
</evidence>
<dbReference type="Proteomes" id="UP000053923">
    <property type="component" value="Unassembled WGS sequence"/>
</dbReference>
<reference evidence="2" key="1">
    <citation type="submission" date="2015-10" db="EMBL/GenBank/DDBJ databases">
        <authorList>
            <person name="Ju K.-S."/>
            <person name="Doroghazi J.R."/>
            <person name="Metcalf W.W."/>
        </authorList>
    </citation>
    <scope>NUCLEOTIDE SEQUENCE [LARGE SCALE GENOMIC DNA]</scope>
    <source>
        <strain evidence="2">NRRL 3151</strain>
    </source>
</reference>
<dbReference type="EMBL" id="LLZG01000388">
    <property type="protein sequence ID" value="KUL23214.1"/>
    <property type="molecule type" value="Genomic_DNA"/>
</dbReference>
<gene>
    <name evidence="1" type="ORF">ADL12_39735</name>
</gene>
<accession>A0A117ML08</accession>